<proteinExistence type="predicted"/>
<evidence type="ECO:0000256" key="1">
    <source>
        <dbReference type="ARBA" id="ARBA00023172"/>
    </source>
</evidence>
<dbReference type="SUPFAM" id="SSF56349">
    <property type="entry name" value="DNA breaking-rejoining enzymes"/>
    <property type="match status" value="1"/>
</dbReference>
<keyword evidence="5" id="KW-1185">Reference proteome</keyword>
<evidence type="ECO:0000313" key="4">
    <source>
        <dbReference type="EMBL" id="EJK66307.1"/>
    </source>
</evidence>
<dbReference type="EMBL" id="AGNL01015088">
    <property type="protein sequence ID" value="EJK66307.1"/>
    <property type="molecule type" value="Genomic_DNA"/>
</dbReference>
<dbReference type="InterPro" id="IPR013762">
    <property type="entry name" value="Integrase-like_cat_sf"/>
</dbReference>
<accession>K0T791</accession>
<dbReference type="SUPFAM" id="SSF56672">
    <property type="entry name" value="DNA/RNA polymerases"/>
    <property type="match status" value="1"/>
</dbReference>
<dbReference type="Gene3D" id="1.10.443.10">
    <property type="entry name" value="Intergrase catalytic core"/>
    <property type="match status" value="1"/>
</dbReference>
<evidence type="ECO:0000313" key="5">
    <source>
        <dbReference type="Proteomes" id="UP000266841"/>
    </source>
</evidence>
<feature type="compositionally biased region" description="Basic residues" evidence="2">
    <location>
        <begin position="924"/>
        <end position="934"/>
    </location>
</feature>
<evidence type="ECO:0008006" key="6">
    <source>
        <dbReference type="Google" id="ProtNLM"/>
    </source>
</evidence>
<feature type="compositionally biased region" description="Pro residues" evidence="2">
    <location>
        <begin position="966"/>
        <end position="976"/>
    </location>
</feature>
<organism evidence="4 5">
    <name type="scientific">Thalassiosira oceanica</name>
    <name type="common">Marine diatom</name>
    <dbReference type="NCBI Taxonomy" id="159749"/>
    <lineage>
        <taxon>Eukaryota</taxon>
        <taxon>Sar</taxon>
        <taxon>Stramenopiles</taxon>
        <taxon>Ochrophyta</taxon>
        <taxon>Bacillariophyta</taxon>
        <taxon>Coscinodiscophyceae</taxon>
        <taxon>Thalassiosirophycidae</taxon>
        <taxon>Thalassiosirales</taxon>
        <taxon>Thalassiosiraceae</taxon>
        <taxon>Thalassiosira</taxon>
    </lineage>
</organism>
<dbReference type="InterPro" id="IPR011010">
    <property type="entry name" value="DNA_brk_join_enz"/>
</dbReference>
<feature type="compositionally biased region" description="Basic residues" evidence="2">
    <location>
        <begin position="773"/>
        <end position="782"/>
    </location>
</feature>
<dbReference type="GO" id="GO:0006310">
    <property type="term" value="P:DNA recombination"/>
    <property type="evidence" value="ECO:0007669"/>
    <property type="project" value="UniProtKB-KW"/>
</dbReference>
<feature type="compositionally biased region" description="Low complexity" evidence="2">
    <location>
        <begin position="786"/>
        <end position="807"/>
    </location>
</feature>
<dbReference type="PANTHER" id="PTHR33050:SF7">
    <property type="entry name" value="RIBONUCLEASE H"/>
    <property type="match status" value="1"/>
</dbReference>
<dbReference type="EMBL" id="AGNL01022146">
    <property type="protein sequence ID" value="EJK59859.1"/>
    <property type="molecule type" value="Genomic_DNA"/>
</dbReference>
<reference evidence="4 5" key="1">
    <citation type="journal article" date="2012" name="Genome Biol.">
        <title>Genome and low-iron response of an oceanic diatom adapted to chronic iron limitation.</title>
        <authorList>
            <person name="Lommer M."/>
            <person name="Specht M."/>
            <person name="Roy A.S."/>
            <person name="Kraemer L."/>
            <person name="Andreson R."/>
            <person name="Gutowska M.A."/>
            <person name="Wolf J."/>
            <person name="Bergner S.V."/>
            <person name="Schilhabel M.B."/>
            <person name="Klostermeier U.C."/>
            <person name="Beiko R.G."/>
            <person name="Rosenstiel P."/>
            <person name="Hippler M."/>
            <person name="Laroche J."/>
        </authorList>
    </citation>
    <scope>NUCLEOTIDE SEQUENCE [LARGE SCALE GENOMIC DNA]</scope>
    <source>
        <strain evidence="4 5">CCMP1005</strain>
    </source>
</reference>
<feature type="region of interest" description="Disordered" evidence="2">
    <location>
        <begin position="924"/>
        <end position="981"/>
    </location>
</feature>
<dbReference type="GO" id="GO:0015074">
    <property type="term" value="P:DNA integration"/>
    <property type="evidence" value="ECO:0007669"/>
    <property type="project" value="InterPro"/>
</dbReference>
<protein>
    <recommendedName>
        <fullName evidence="6">Reverse transcriptase domain-containing protein</fullName>
    </recommendedName>
</protein>
<gene>
    <name evidence="4" type="ORF">THAOC_12781</name>
    <name evidence="3" type="ORF">THAOC_19869</name>
</gene>
<feature type="region of interest" description="Disordered" evidence="2">
    <location>
        <begin position="760"/>
        <end position="853"/>
    </location>
</feature>
<comment type="caution">
    <text evidence="4">The sequence shown here is derived from an EMBL/GenBank/DDBJ whole genome shotgun (WGS) entry which is preliminary data.</text>
</comment>
<sequence>MNAPPGAPAPAPGPPPGVARTLLEFARTEAHDITEGTVDLTMYEVDPNNTGAATSPAALKTLISDGVKDGAIKVLAMIDDQGLMREFHLPAFAHIRTGELSPYNGRFICNIGDFDPDDGNFYSAEITTANMGLANNSVHCCTADSLHTQAQAHTGAARFFVGPYAAADADVEPVHSRKIFEIPYFLISMCGRAAPDGCVTVLYFWTTLYPVIVAKGPAMVTACKALIDAFRLAATRAAAGDTSSVMDTTAAARPTMIGRDDALKKTRKALFRQILAFRRGRAEARQGDALMAASMDNQTDLLRDQFQFAKNQALETKKNKILKSLGGQEQLDYLLEQCGARRINELPDTVQRMIETTSDTARDTLLNNAAIRVAEALKLATPPVFANGFATRVLTEPWHMARPEMVHSGSVYNLLTQAAPEEQAREMCASAKAADPDRTAARVSVGERKALDEAKLFFATPSGAIVAVRHLLVLSRIVCASPATHPLAVWAKDYHTRLAMGGLDVIMRHPARSGDQSLQGVHFQIALSDHLKLFGTGNKALDDDLIFGEIEEGLHWERVTRTMSTLKAEYKLGDVNQAQRRLAGFDGPTDNTIASRRTADRFGLADGSALGGAGDDVSMMSSPPPFVPARAPPAAGGEAGGGGATGGGTVPAGRRVVHNTAFDGELWSGRCRRPGALGAKGNDLIKAAAAGMVEAIPCSKVDANPLRNMCINFHVRGDCVDGCPYSYDHVPYTRAEYEADGGLVPWMDSPANNFRKLTPDEYTTLGLTPPAPRSRRGGRNRRDRSCCNVGSNLPLDTTLTPLSPPNSRAHAHDPPPNRFAALAADDEEGRAPSAPAAEAHARPRAGEAIDESPVQCSTLHAEADAFVPAQTRGRKRAALTTQPTALDARARSFLPANAAPTVPLRASAPEFTPAAPRTITRRAALRAQRKRKRSAVAPPRTPPADGASAPGRAGRTAAPDAARRSLPPPRTPPFSVPNPKVVTAPPISNELGEFIKRDAALLNKLGWTAFVKHRRQRSDFATLDNVHHDAHRLLKFYKARGAPVKMSTPAWTAERVDAALERGPHKSCDEYHEFLAEEFTDMINKGQWVVLPASAVKHMAGLRISPPGVVPQRDRRPRWIVDYSFSEVNKETLPLAAMEAMQFGHALDRILREILLADPALGPVQLMKVDISDGFYRINLNIDDIPKLGVAFPTKPGEEKLVAFPLVLPMGWKNSPPIFSTGTETAADLANQRLAARVPPAPHRLDEAAEKVPSPPPERVALTSILKVPKKQWIRYRHHNHPKVIRWRLKPVRLGTVGAAVPSTRDPCLPTRRRAAAYVDVFVDDFVALAQQTGNSRRVRRTLMHAIDDVFRPLDERDDIFRREPISMKKLLKGDCSWGTIKLILGWIIDTVHMTISLPPHRVERLAEILASIPIDQKRTSVRKWHKVLGELRSMALALPGARHLFSHMQLALSKKIKSRVNLGRGVHDSLEDFRWLLEDIKRRPTRIAELVPLLASAEGHHDASGKGAGGVWFPAKHLVPRKGYRNTPVLWRLKWPQHIIDDLVTSSNPNGSISNSDLELAGGLLHLEAIAQCFDTRERTLLSKTDNLNTLFWQRSASSTTDKVPAHLLRLFGIHQRFHRYVPRHDYLAGPSNPVADATSPSILSDMDPEQTDRFLRDLGAAKRAIAAGVSVGRAKSAETVWEIWQGYCFELGLDPFLEAVQDKVPILQVFAQRVRTGELAAGGNPILARSVEDYLRHVAQTFLSVGSDDPRKRGSQAEIDFRLTRLQAAWKKQDPPPHRVKPLPVQVIRRMATLAMHSRHERTKAIADMTILAFFFLLRPGEYVDTNSESTPFKIEDVNFYIGDTWLNPATASEHQLFAATRVTMTFTTQKNGVRGEIIGLSTSGDSLVCPVRAAVRRLLYLRRHGAPAGTPLARVYSEDSGPTPEKIQPRHITAAIRDAVKYFGTDLGFLPDDVSARSLRAAGANALLLANVDTNIIRLIGRWKSDEMLRYLHVQAAPLMQDYARRMVTGGEYNLLPNAQLVPQALLPAHDAVPMR</sequence>
<keyword evidence="1" id="KW-0233">DNA recombination</keyword>
<feature type="region of interest" description="Disordered" evidence="2">
    <location>
        <begin position="628"/>
        <end position="650"/>
    </location>
</feature>
<feature type="compositionally biased region" description="Gly residues" evidence="2">
    <location>
        <begin position="637"/>
        <end position="650"/>
    </location>
</feature>
<dbReference type="Proteomes" id="UP000266841">
    <property type="component" value="Unassembled WGS sequence"/>
</dbReference>
<dbReference type="InterPro" id="IPR043502">
    <property type="entry name" value="DNA/RNA_pol_sf"/>
</dbReference>
<name>K0T791_THAOC</name>
<dbReference type="OrthoDB" id="3254696at2759"/>
<evidence type="ECO:0000313" key="3">
    <source>
        <dbReference type="EMBL" id="EJK59859.1"/>
    </source>
</evidence>
<evidence type="ECO:0000256" key="2">
    <source>
        <dbReference type="SAM" id="MobiDB-lite"/>
    </source>
</evidence>
<dbReference type="InterPro" id="IPR052055">
    <property type="entry name" value="Hepadnavirus_pol/RT"/>
</dbReference>
<dbReference type="GO" id="GO:0003677">
    <property type="term" value="F:DNA binding"/>
    <property type="evidence" value="ECO:0007669"/>
    <property type="project" value="InterPro"/>
</dbReference>
<dbReference type="PANTHER" id="PTHR33050">
    <property type="entry name" value="REVERSE TRANSCRIPTASE DOMAIN-CONTAINING PROTEIN"/>
    <property type="match status" value="1"/>
</dbReference>